<dbReference type="InterPro" id="IPR012902">
    <property type="entry name" value="N_methyl_site"/>
</dbReference>
<evidence type="ECO:0000313" key="2">
    <source>
        <dbReference type="EMBL" id="KKK50455.1"/>
    </source>
</evidence>
<feature type="non-terminal residue" evidence="2">
    <location>
        <position position="107"/>
    </location>
</feature>
<gene>
    <name evidence="2" type="ORF">LCGC14_3124840</name>
</gene>
<name>A0A0F8WQ67_9ZZZZ</name>
<proteinExistence type="predicted"/>
<keyword evidence="1" id="KW-0812">Transmembrane</keyword>
<dbReference type="PROSITE" id="PS00409">
    <property type="entry name" value="PROKAR_NTER_METHYL"/>
    <property type="match status" value="1"/>
</dbReference>
<dbReference type="PANTHER" id="PTHR30093">
    <property type="entry name" value="GENERAL SECRETION PATHWAY PROTEIN G"/>
    <property type="match status" value="1"/>
</dbReference>
<reference evidence="2" key="1">
    <citation type="journal article" date="2015" name="Nature">
        <title>Complex archaea that bridge the gap between prokaryotes and eukaryotes.</title>
        <authorList>
            <person name="Spang A."/>
            <person name="Saw J.H."/>
            <person name="Jorgensen S.L."/>
            <person name="Zaremba-Niedzwiedzka K."/>
            <person name="Martijn J."/>
            <person name="Lind A.E."/>
            <person name="van Eijk R."/>
            <person name="Schleper C."/>
            <person name="Guy L."/>
            <person name="Ettema T.J."/>
        </authorList>
    </citation>
    <scope>NUCLEOTIDE SEQUENCE</scope>
</reference>
<dbReference type="NCBIfam" id="TIGR02532">
    <property type="entry name" value="IV_pilin_GFxxxE"/>
    <property type="match status" value="1"/>
</dbReference>
<dbReference type="EMBL" id="LAZR01068014">
    <property type="protein sequence ID" value="KKK50455.1"/>
    <property type="molecule type" value="Genomic_DNA"/>
</dbReference>
<keyword evidence="1" id="KW-1133">Transmembrane helix</keyword>
<feature type="transmembrane region" description="Helical" evidence="1">
    <location>
        <begin position="21"/>
        <end position="43"/>
    </location>
</feature>
<dbReference type="Gene3D" id="3.30.700.10">
    <property type="entry name" value="Glycoprotein, Type 4 Pilin"/>
    <property type="match status" value="1"/>
</dbReference>
<organism evidence="2">
    <name type="scientific">marine sediment metagenome</name>
    <dbReference type="NCBI Taxonomy" id="412755"/>
    <lineage>
        <taxon>unclassified sequences</taxon>
        <taxon>metagenomes</taxon>
        <taxon>ecological metagenomes</taxon>
    </lineage>
</organism>
<evidence type="ECO:0008006" key="3">
    <source>
        <dbReference type="Google" id="ProtNLM"/>
    </source>
</evidence>
<evidence type="ECO:0000256" key="1">
    <source>
        <dbReference type="SAM" id="Phobius"/>
    </source>
</evidence>
<dbReference type="AlphaFoldDB" id="A0A0F8WQ67"/>
<accession>A0A0F8WQ67</accession>
<dbReference type="Pfam" id="PF07963">
    <property type="entry name" value="N_methyl"/>
    <property type="match status" value="1"/>
</dbReference>
<dbReference type="SUPFAM" id="SSF54523">
    <property type="entry name" value="Pili subunits"/>
    <property type="match status" value="1"/>
</dbReference>
<dbReference type="InterPro" id="IPR045584">
    <property type="entry name" value="Pilin-like"/>
</dbReference>
<keyword evidence="1" id="KW-0472">Membrane</keyword>
<protein>
    <recommendedName>
        <fullName evidence="3">Type II secretion system protein GspG C-terminal domain-containing protein</fullName>
    </recommendedName>
</protein>
<comment type="caution">
    <text evidence="2">The sequence shown here is derived from an EMBL/GenBank/DDBJ whole genome shotgun (WGS) entry which is preliminary data.</text>
</comment>
<sequence>MISTHPQLSTESQSRSRGFTLIELLVVIAIIALLISILLPSLAAAKEMARQTVCLTRVGGQLRALHIYAAESDDYLPSGPSDPHPWFGVPRNEIGTNQLWIGSLLQT</sequence>